<protein>
    <submittedName>
        <fullName evidence="1">Uncharacterized protein</fullName>
    </submittedName>
</protein>
<sequence>MFYLTKQLRFLPKTKQIFNISVRQLTHEVPPLHLSWNWQKEGFPPLFSSKGLEIAYFQKQKYHLDELNRFIKGTVYEDLGDVESIAHQSAYRASHSYIYNHAAQAFNNHFFFLSLKKTIEGKTEPDQDFLSQIISSFEDFHSFKEHFIHTALAMFGSGWVWLVDDLSEQKLKIFPTFNAGQPYHERRSIAQGLSMGYPVSDVSIDIHKKYSDTLLVPLLVVNCWEYAWIYDYGVFGKETYLRRWFDCINWDVVVERQANIWKTNEIDVVSTDDA</sequence>
<reference evidence="1 2" key="1">
    <citation type="journal article" date="2021" name="Commun. Biol.">
        <title>Genomic insights into the host specific adaptation of the Pneumocystis genus.</title>
        <authorList>
            <person name="Cisse O.H."/>
            <person name="Ma L."/>
            <person name="Dekker J.P."/>
            <person name="Khil P.P."/>
            <person name="Youn J.-H."/>
            <person name="Brenchley J.M."/>
            <person name="Blair R."/>
            <person name="Pahar B."/>
            <person name="Chabe M."/>
            <person name="Van Rompay K.K.A."/>
            <person name="Keesler R."/>
            <person name="Sukura A."/>
            <person name="Hirsch V."/>
            <person name="Kutty G."/>
            <person name="Liu Y."/>
            <person name="Peng L."/>
            <person name="Chen J."/>
            <person name="Song J."/>
            <person name="Weissenbacher-Lang C."/>
            <person name="Xu J."/>
            <person name="Upham N.S."/>
            <person name="Stajich J.E."/>
            <person name="Cuomo C.A."/>
            <person name="Cushion M.T."/>
            <person name="Kovacs J.A."/>
        </authorList>
    </citation>
    <scope>NUCLEOTIDE SEQUENCE [LARGE SCALE GENOMIC DNA]</scope>
    <source>
        <strain evidence="1 2">RABM</strain>
    </source>
</reference>
<comment type="caution">
    <text evidence="1">The sequence shown here is derived from an EMBL/GenBank/DDBJ whole genome shotgun (WGS) entry which is preliminary data.</text>
</comment>
<evidence type="ECO:0000313" key="1">
    <source>
        <dbReference type="EMBL" id="KAG4305073.1"/>
    </source>
</evidence>
<dbReference type="EMBL" id="JABTEG010000004">
    <property type="protein sequence ID" value="KAG4305073.1"/>
    <property type="molecule type" value="Genomic_DNA"/>
</dbReference>
<name>A0ACB7CDN6_9ASCO</name>
<proteinExistence type="predicted"/>
<evidence type="ECO:0000313" key="2">
    <source>
        <dbReference type="Proteomes" id="UP000768646"/>
    </source>
</evidence>
<organism evidence="1 2">
    <name type="scientific">Pneumocystis oryctolagi</name>
    <dbReference type="NCBI Taxonomy" id="42067"/>
    <lineage>
        <taxon>Eukaryota</taxon>
        <taxon>Fungi</taxon>
        <taxon>Dikarya</taxon>
        <taxon>Ascomycota</taxon>
        <taxon>Taphrinomycotina</taxon>
        <taxon>Pneumocystomycetes</taxon>
        <taxon>Pneumocystaceae</taxon>
        <taxon>Pneumocystis</taxon>
    </lineage>
</organism>
<gene>
    <name evidence="1" type="ORF">PORY_001243</name>
</gene>
<dbReference type="Proteomes" id="UP000768646">
    <property type="component" value="Unassembled WGS sequence"/>
</dbReference>
<keyword evidence="2" id="KW-1185">Reference proteome</keyword>
<accession>A0ACB7CDN6</accession>